<keyword evidence="2" id="KW-0378">Hydrolase</keyword>
<dbReference type="NCBIfam" id="NF004816">
    <property type="entry name" value="PRK06170.1"/>
    <property type="match status" value="1"/>
</dbReference>
<dbReference type="RefSeq" id="WP_135264100.1">
    <property type="nucleotide sequence ID" value="NZ_SMLM01000002.1"/>
</dbReference>
<protein>
    <submittedName>
        <fullName evidence="2">Amidase</fullName>
        <ecNumber evidence="2">3.5.1.4</ecNumber>
    </submittedName>
</protein>
<organism evidence="2 3">
    <name type="scientific">Ramlibacter henchirensis</name>
    <dbReference type="NCBI Taxonomy" id="204072"/>
    <lineage>
        <taxon>Bacteria</taxon>
        <taxon>Pseudomonadati</taxon>
        <taxon>Pseudomonadota</taxon>
        <taxon>Betaproteobacteria</taxon>
        <taxon>Burkholderiales</taxon>
        <taxon>Comamonadaceae</taxon>
        <taxon>Ramlibacter</taxon>
    </lineage>
</organism>
<evidence type="ECO:0000313" key="2">
    <source>
        <dbReference type="EMBL" id="TFZ02575.1"/>
    </source>
</evidence>
<dbReference type="InterPro" id="IPR023631">
    <property type="entry name" value="Amidase_dom"/>
</dbReference>
<keyword evidence="3" id="KW-1185">Reference proteome</keyword>
<sequence>MDIHYASAVELAAGIRERRFSSRELLETFLKRVEALDGRINAIVVRDFERARAAADEADAALARGDVRGPLHGVPMTVKESFDVEGLPTSWGVPALKDNIASSTAVSVRRLQDAGAVVFGKTNIALLLADYQSANENYGTTSNPWDLSRTCGGSSGGSAAALAAGLVGFEWGSDIGGSLRVPAHYCGIYSHKPTWGVIPPAGHWISPGPRTDVSVPGPMARSATDLELGLKLTAGPDGADARALRLELPACPHKSVRDFRVAVMSDCPEAEVDDEIRTAVDAVARHLAAEGAKVSQARPDLDYRQLARNDVPLFFRATTSGRVPDAEYERLLRERTTLDPADDRPYERYVRAVTATHRDWLQANMRRYAMQQAWERFFGDWDVLICPTAATTAFRHDPTPMLERTVQVNGRAQPVADQMFWAGLVGIPYLPATVVPAARSREGLPIGVQIVARQYGDLTSIALARLLEQGFRRFEPPPQP</sequence>
<dbReference type="PANTHER" id="PTHR43372">
    <property type="entry name" value="FATTY-ACID AMIDE HYDROLASE"/>
    <property type="match status" value="1"/>
</dbReference>
<dbReference type="InterPro" id="IPR036928">
    <property type="entry name" value="AS_sf"/>
</dbReference>
<reference evidence="2 3" key="1">
    <citation type="submission" date="2019-03" db="EMBL/GenBank/DDBJ databases">
        <title>Ramlibacter henchirensis DSM 14656, whole genome shotgun sequence.</title>
        <authorList>
            <person name="Zhang X."/>
            <person name="Feng G."/>
            <person name="Zhu H."/>
        </authorList>
    </citation>
    <scope>NUCLEOTIDE SEQUENCE [LARGE SCALE GENOMIC DNA]</scope>
    <source>
        <strain evidence="2 3">DSM 14656</strain>
    </source>
</reference>
<dbReference type="OrthoDB" id="8576090at2"/>
<evidence type="ECO:0000313" key="3">
    <source>
        <dbReference type="Proteomes" id="UP000298180"/>
    </source>
</evidence>
<dbReference type="Gene3D" id="3.90.1300.10">
    <property type="entry name" value="Amidase signature (AS) domain"/>
    <property type="match status" value="1"/>
</dbReference>
<feature type="domain" description="Amidase" evidence="1">
    <location>
        <begin position="24"/>
        <end position="457"/>
    </location>
</feature>
<accession>A0A4Z0BX32</accession>
<name>A0A4Z0BX32_9BURK</name>
<dbReference type="GO" id="GO:0012505">
    <property type="term" value="C:endomembrane system"/>
    <property type="evidence" value="ECO:0007669"/>
    <property type="project" value="TreeGrafter"/>
</dbReference>
<dbReference type="Proteomes" id="UP000298180">
    <property type="component" value="Unassembled WGS sequence"/>
</dbReference>
<proteinExistence type="predicted"/>
<dbReference type="InterPro" id="IPR052739">
    <property type="entry name" value="FAAH2"/>
</dbReference>
<gene>
    <name evidence="2" type="ORF">EZ313_15050</name>
</gene>
<dbReference type="EMBL" id="SMLM01000002">
    <property type="protein sequence ID" value="TFZ02575.1"/>
    <property type="molecule type" value="Genomic_DNA"/>
</dbReference>
<dbReference type="AlphaFoldDB" id="A0A4Z0BX32"/>
<dbReference type="PANTHER" id="PTHR43372:SF4">
    <property type="entry name" value="FATTY-ACID AMIDE HYDROLASE 2"/>
    <property type="match status" value="1"/>
</dbReference>
<evidence type="ECO:0000259" key="1">
    <source>
        <dbReference type="Pfam" id="PF01425"/>
    </source>
</evidence>
<dbReference type="GO" id="GO:0004040">
    <property type="term" value="F:amidase activity"/>
    <property type="evidence" value="ECO:0007669"/>
    <property type="project" value="UniProtKB-EC"/>
</dbReference>
<dbReference type="SUPFAM" id="SSF75304">
    <property type="entry name" value="Amidase signature (AS) enzymes"/>
    <property type="match status" value="1"/>
</dbReference>
<dbReference type="Pfam" id="PF01425">
    <property type="entry name" value="Amidase"/>
    <property type="match status" value="1"/>
</dbReference>
<dbReference type="EC" id="3.5.1.4" evidence="2"/>
<comment type="caution">
    <text evidence="2">The sequence shown here is derived from an EMBL/GenBank/DDBJ whole genome shotgun (WGS) entry which is preliminary data.</text>
</comment>